<gene>
    <name evidence="1" type="ORF">ABID46_002123</name>
</gene>
<sequence length="156" mass="18429">MSDRQKDLIQPLNSFENLENNKIYELNTNQLKDELKNYPKAIVYVFTNGCATKYCLPMNVYKNYAETNGYKLFLVMNGYMKLNETLDQMAETPYFSIDNEYYGVSNRTKYSNYFENELMNLTKETKHKVYPGNLFFFENGEFQNVSMELPKNLVSN</sequence>
<organism evidence="1 2">
    <name type="scientific">Moheibacter stercoris</name>
    <dbReference type="NCBI Taxonomy" id="1628251"/>
    <lineage>
        <taxon>Bacteria</taxon>
        <taxon>Pseudomonadati</taxon>
        <taxon>Bacteroidota</taxon>
        <taxon>Flavobacteriia</taxon>
        <taxon>Flavobacteriales</taxon>
        <taxon>Weeksellaceae</taxon>
        <taxon>Moheibacter</taxon>
    </lineage>
</organism>
<keyword evidence="2" id="KW-1185">Reference proteome</keyword>
<evidence type="ECO:0000313" key="2">
    <source>
        <dbReference type="Proteomes" id="UP001549146"/>
    </source>
</evidence>
<evidence type="ECO:0000313" key="1">
    <source>
        <dbReference type="EMBL" id="MET3732534.1"/>
    </source>
</evidence>
<dbReference type="EMBL" id="JBEPMO010000014">
    <property type="protein sequence ID" value="MET3732534.1"/>
    <property type="molecule type" value="Genomic_DNA"/>
</dbReference>
<dbReference type="RefSeq" id="WP_354509849.1">
    <property type="nucleotide sequence ID" value="NZ_JBEPMO010000014.1"/>
</dbReference>
<reference evidence="1 2" key="1">
    <citation type="submission" date="2024-06" db="EMBL/GenBank/DDBJ databases">
        <title>Genomic Encyclopedia of Type Strains, Phase IV (KMG-IV): sequencing the most valuable type-strain genomes for metagenomic binning, comparative biology and taxonomic classification.</title>
        <authorList>
            <person name="Goeker M."/>
        </authorList>
    </citation>
    <scope>NUCLEOTIDE SEQUENCE [LARGE SCALE GENOMIC DNA]</scope>
    <source>
        <strain evidence="1 2">DSM 29388</strain>
    </source>
</reference>
<protein>
    <submittedName>
        <fullName evidence="1">Uncharacterized protein</fullName>
    </submittedName>
</protein>
<dbReference type="Proteomes" id="UP001549146">
    <property type="component" value="Unassembled WGS sequence"/>
</dbReference>
<accession>A0ABV2LWL6</accession>
<proteinExistence type="predicted"/>
<comment type="caution">
    <text evidence="1">The sequence shown here is derived from an EMBL/GenBank/DDBJ whole genome shotgun (WGS) entry which is preliminary data.</text>
</comment>
<name>A0ABV2LWL6_9FLAO</name>